<organism evidence="9 10">
    <name type="scientific">Candidatus Enterococcus willemsii</name>
    <dbReference type="NCBI Taxonomy" id="1857215"/>
    <lineage>
        <taxon>Bacteria</taxon>
        <taxon>Bacillati</taxon>
        <taxon>Bacillota</taxon>
        <taxon>Bacilli</taxon>
        <taxon>Lactobacillales</taxon>
        <taxon>Enterococcaceae</taxon>
        <taxon>Enterococcus</taxon>
    </lineage>
</organism>
<name>A0ABQ6YWU3_9ENTE</name>
<accession>A0ABQ6YWU3</accession>
<evidence type="ECO:0000256" key="6">
    <source>
        <dbReference type="SAM" id="MobiDB-lite"/>
    </source>
</evidence>
<dbReference type="Gene3D" id="2.60.40.10">
    <property type="entry name" value="Immunoglobulins"/>
    <property type="match status" value="2"/>
</dbReference>
<evidence type="ECO:0000256" key="7">
    <source>
        <dbReference type="SAM" id="Phobius"/>
    </source>
</evidence>
<feature type="compositionally biased region" description="Low complexity" evidence="6">
    <location>
        <begin position="41"/>
        <end position="82"/>
    </location>
</feature>
<proteinExistence type="predicted"/>
<dbReference type="RefSeq" id="WP_161903155.1">
    <property type="nucleotide sequence ID" value="NZ_MAEL01000054.1"/>
</dbReference>
<dbReference type="InterPro" id="IPR013783">
    <property type="entry name" value="Ig-like_fold"/>
</dbReference>
<keyword evidence="10" id="KW-1185">Reference proteome</keyword>
<feature type="compositionally biased region" description="Low complexity" evidence="6">
    <location>
        <begin position="102"/>
        <end position="117"/>
    </location>
</feature>
<dbReference type="EMBL" id="MAEL01000054">
    <property type="protein sequence ID" value="KAF1302177.1"/>
    <property type="molecule type" value="Genomic_DNA"/>
</dbReference>
<evidence type="ECO:0000256" key="4">
    <source>
        <dbReference type="ARBA" id="ARBA00022729"/>
    </source>
</evidence>
<feature type="transmembrane region" description="Helical" evidence="7">
    <location>
        <begin position="1711"/>
        <end position="1730"/>
    </location>
</feature>
<comment type="subcellular location">
    <subcellularLocation>
        <location evidence="1">Secreted</location>
        <location evidence="1">Cell wall</location>
    </subcellularLocation>
</comment>
<evidence type="ECO:0000313" key="10">
    <source>
        <dbReference type="Proteomes" id="UP000782705"/>
    </source>
</evidence>
<protein>
    <recommendedName>
        <fullName evidence="8">Gram-positive cocci surface proteins LPxTG domain-containing protein</fullName>
    </recommendedName>
</protein>
<feature type="domain" description="Gram-positive cocci surface proteins LPxTG" evidence="8">
    <location>
        <begin position="1702"/>
        <end position="1736"/>
    </location>
</feature>
<keyword evidence="4" id="KW-0732">Signal</keyword>
<dbReference type="InterPro" id="IPR008454">
    <property type="entry name" value="Collagen-bd_Cna-like_B-typ_dom"/>
</dbReference>
<dbReference type="SUPFAM" id="SSF49401">
    <property type="entry name" value="Bacterial adhesins"/>
    <property type="match status" value="6"/>
</dbReference>
<reference evidence="9 10" key="1">
    <citation type="submission" date="2016-06" db="EMBL/GenBank/DDBJ databases">
        <title>Four novel species of enterococci isolated from chicken manure.</title>
        <authorList>
            <person name="Van Tyne D."/>
        </authorList>
    </citation>
    <scope>NUCLEOTIDE SEQUENCE [LARGE SCALE GENOMIC DNA]</scope>
    <source>
        <strain evidence="9 10">CU12B</strain>
    </source>
</reference>
<dbReference type="CDD" id="cd00222">
    <property type="entry name" value="CollagenBindB"/>
    <property type="match status" value="5"/>
</dbReference>
<dbReference type="Pfam" id="PF00746">
    <property type="entry name" value="Gram_pos_anchor"/>
    <property type="match status" value="1"/>
</dbReference>
<keyword evidence="7" id="KW-1133">Transmembrane helix</keyword>
<evidence type="ECO:0000256" key="1">
    <source>
        <dbReference type="ARBA" id="ARBA00004191"/>
    </source>
</evidence>
<dbReference type="PROSITE" id="PS50847">
    <property type="entry name" value="GRAM_POS_ANCHORING"/>
    <property type="match status" value="1"/>
</dbReference>
<keyword evidence="7" id="KW-0812">Transmembrane</keyword>
<feature type="region of interest" description="Disordered" evidence="6">
    <location>
        <begin position="1674"/>
        <end position="1701"/>
    </location>
</feature>
<dbReference type="InterPro" id="IPR019931">
    <property type="entry name" value="LPXTG_anchor"/>
</dbReference>
<evidence type="ECO:0000259" key="8">
    <source>
        <dbReference type="PROSITE" id="PS50847"/>
    </source>
</evidence>
<evidence type="ECO:0000256" key="2">
    <source>
        <dbReference type="ARBA" id="ARBA00022512"/>
    </source>
</evidence>
<dbReference type="InterPro" id="IPR041033">
    <property type="entry name" value="SpaA_PFL_dom_1"/>
</dbReference>
<evidence type="ECO:0000313" key="9">
    <source>
        <dbReference type="EMBL" id="KAF1302177.1"/>
    </source>
</evidence>
<evidence type="ECO:0000256" key="5">
    <source>
        <dbReference type="ARBA" id="ARBA00023088"/>
    </source>
</evidence>
<dbReference type="Pfam" id="PF05738">
    <property type="entry name" value="Cna_B"/>
    <property type="match status" value="5"/>
</dbReference>
<dbReference type="Pfam" id="PF05737">
    <property type="entry name" value="Collagen_bind"/>
    <property type="match status" value="4"/>
</dbReference>
<dbReference type="Gene3D" id="2.60.40.1140">
    <property type="entry name" value="Collagen-binding surface protein Cna, B-type domain"/>
    <property type="match status" value="5"/>
</dbReference>
<dbReference type="Gene3D" id="2.60.40.1280">
    <property type="match status" value="1"/>
</dbReference>
<dbReference type="InterPro" id="IPR008456">
    <property type="entry name" value="Collagen-bd_dom"/>
</dbReference>
<keyword evidence="2" id="KW-0134">Cell wall</keyword>
<dbReference type="Pfam" id="PF17802">
    <property type="entry name" value="SpaA"/>
    <property type="match status" value="2"/>
</dbReference>
<gene>
    <name evidence="9" type="ORF">BAU17_02035</name>
</gene>
<dbReference type="InterPro" id="IPR011252">
    <property type="entry name" value="Fibrogen-bd_dom1"/>
</dbReference>
<dbReference type="NCBIfam" id="TIGR01167">
    <property type="entry name" value="LPXTG_anchor"/>
    <property type="match status" value="1"/>
</dbReference>
<keyword evidence="7" id="KW-0472">Membrane</keyword>
<feature type="region of interest" description="Disordered" evidence="6">
    <location>
        <begin position="38"/>
        <end position="121"/>
    </location>
</feature>
<evidence type="ECO:0000256" key="3">
    <source>
        <dbReference type="ARBA" id="ARBA00022525"/>
    </source>
</evidence>
<keyword evidence="3" id="KW-0964">Secreted</keyword>
<dbReference type="InterPro" id="IPR008966">
    <property type="entry name" value="Adhesion_dom_sf"/>
</dbReference>
<sequence length="1736" mass="192309">MKKNKNQWLRKIPTILAIGLLCLQIMVPAGIVLAEARTKDSTTQQVVTESTVNSTTQSTVLESSIPTVSSTSSSQAITTPTTESEETHPSSEAESSDEDPDPVTTNTSTEESTTSTQEETKKINLQRAALNIRSLFEGTDTFLSDVNIEVFDGNKKIDYENETVPADATIRINYTWRIPQHLLDDKLLQAGDYYETDLPGNLVLTPQSGELKSTAGVVYGTYTIGADRKVRWTFNDRIEKENDIHGTVYYAEQLNDEATAGENIIRIPVDGGFKEIKIIVRPNGGNSISKLGTKGSDNQTIHWEVSINTNLETLKHATVTDPLPAGTTLKKLTVYPQTVNLKGEVVATGNELIEGADYTINGDVVTFIGKYANTNQSFKLVYETTIEDEKIPFEGGKITFNNIATLKNGDETHSADASITTEYGKLIEKSNPSRSQSANGHVYKWKIKYNYGYKKLPVNSWVKDTLQGDNLAFIQDSVVIQTVDGTTLVKGTDYKVVFNGKEMTITFLNELTTAVNIEYRTSVVGVVDDDFKETMIKNSAETTGGYKDEGRGTIDINGVVKDATVNYDTRKINWTIEVNTFKYEMHNWHLEDTMSEGLIFNKDSLVIHEKNGAALVLGTDYEFVGEPTDTTFRVRFIGDLAKGTNHTYVITYATDFARYKDKFTNTAISHWQDASGKDYKNTRTKEQKVTTPYVLDASKGGEYNAQTKTIKWTTIVNYNQDVLKNASITDPIIGNDQVYVANSAKVYEVTIHSDGSVTLGQEVPNITSEENQVITANLPEGSTKAYALVFETSLDGKVIKADAYKNEASYVNHARSQKVNASVKAANGGSFATKSGKQDATNGNYANWSVVINPSQSTLTDVTITDEPSTNQVLDQSSFIIYGTTVSTDGKITKDVSKILQKDRDYTISVQTNNETGQQVSTIKLLGTIKTAYILEYRSLINSDLLNDTVSNKLAIKGVNEETVEEEAQGSTKVIVSGGTAEGSKASVTLVKVDKNKKTKTPLIGAKLELWSMKSDGSKDQLIRSGETDGKGELKFGNLRANHPYLLIETQAPAGFTVNEELRDGKKVEFAPEAENNLFEELRVENDIPRITFTKVASETKAGLAGATFAIKNAEGQFYNGLDEHYVVQWVGKESQISEETKTALTSNAQGVVEVSGLPIGVYSIKELVAPTGYDGIETEIPFEVVNNQGIIELKEAIADISNEKIQYVNLPITKVWNDANNQDGKRPESVTVHLLADGNKTNQTITLTKATDWKGTFENLRKFDSSGNEIHYTVKEDKVAGYEEPTIELVNHSYVITNTRVPETITIEGTKTWDDKDNQDGKRPAEIIVNLFADDEQKATATVSAETNWTYRFSNLPKYQNGNEIVYHVTENVVPEYRTEMNVFDITNHYTPGETSVNVTKVWDDATNQDGLRPENIYVQLYANGTKSGEEVSLNAANNWTTMWNHLALKENGKDVIYEVKEVSAVTGYTTKITEPAKGNFIITNSHTPETITIKGTKTWDDTNNQDGKRPTEITVRLYADGVEQTTTKVTEETNWTYTFTDLAKYQEGKEIVYTVTEDQITDYQASYDGYNIINTHTPAKQSIAVTKNWQDEQDKDDIRPDKIVVKLLADGKDTKQTLTLSDENNWQGFFVDLDVSKEGKGIVYTVEEQTVKGYEATISGNMEKGYVITNTHMPEKGKPSKPVKPNKSTPNKTVKTKAHLPKTGEKTTIWLSILGIVILLLVSTVYLLKHRKSA</sequence>
<keyword evidence="5" id="KW-0572">Peptidoglycan-anchor</keyword>
<dbReference type="SUPFAM" id="SSF49478">
    <property type="entry name" value="Cna protein B-type domain"/>
    <property type="match status" value="5"/>
</dbReference>
<dbReference type="Gene3D" id="2.60.40.740">
    <property type="match status" value="5"/>
</dbReference>
<dbReference type="Proteomes" id="UP000782705">
    <property type="component" value="Unassembled WGS sequence"/>
</dbReference>
<comment type="caution">
    <text evidence="9">The sequence shown here is derived from an EMBL/GenBank/DDBJ whole genome shotgun (WGS) entry which is preliminary data.</text>
</comment>